<evidence type="ECO:0000313" key="2">
    <source>
        <dbReference type="EMBL" id="MFA3842940.1"/>
    </source>
</evidence>
<feature type="transmembrane region" description="Helical" evidence="1">
    <location>
        <begin position="31"/>
        <end position="50"/>
    </location>
</feature>
<keyword evidence="1" id="KW-1133">Transmembrane helix</keyword>
<accession>A0ABV4SXA4</accession>
<dbReference type="Proteomes" id="UP001571476">
    <property type="component" value="Unassembled WGS sequence"/>
</dbReference>
<proteinExistence type="predicted"/>
<evidence type="ECO:0000313" key="3">
    <source>
        <dbReference type="Proteomes" id="UP001571476"/>
    </source>
</evidence>
<organism evidence="2 3">
    <name type="scientific">Streptomyces aureus</name>
    <dbReference type="NCBI Taxonomy" id="193461"/>
    <lineage>
        <taxon>Bacteria</taxon>
        <taxon>Bacillati</taxon>
        <taxon>Actinomycetota</taxon>
        <taxon>Actinomycetes</taxon>
        <taxon>Kitasatosporales</taxon>
        <taxon>Streptomycetaceae</taxon>
        <taxon>Streptomyces</taxon>
    </lineage>
</organism>
<evidence type="ECO:0000256" key="1">
    <source>
        <dbReference type="SAM" id="Phobius"/>
    </source>
</evidence>
<keyword evidence="3" id="KW-1185">Reference proteome</keyword>
<keyword evidence="1" id="KW-0472">Membrane</keyword>
<dbReference type="RefSeq" id="WP_328541333.1">
    <property type="nucleotide sequence ID" value="NZ_JBGOSP010000047.1"/>
</dbReference>
<keyword evidence="1" id="KW-0812">Transmembrane</keyword>
<gene>
    <name evidence="2" type="ORF">ACEG43_43550</name>
</gene>
<dbReference type="EMBL" id="JBGOSP010000047">
    <property type="protein sequence ID" value="MFA3842940.1"/>
    <property type="molecule type" value="Genomic_DNA"/>
</dbReference>
<name>A0ABV4SXA4_9ACTN</name>
<protein>
    <submittedName>
        <fullName evidence="2">Uncharacterized protein</fullName>
    </submittedName>
</protein>
<sequence>MAAVVAVALIAAAVALYPGPNESQDDRDRSTAMLEFGIGSAAALGALFAARAASRERKFANVPEVIPGWTLHVGPNYIVTTGAAGRREFT</sequence>
<comment type="caution">
    <text evidence="2">The sequence shown here is derived from an EMBL/GenBank/DDBJ whole genome shotgun (WGS) entry which is preliminary data.</text>
</comment>
<reference evidence="2 3" key="1">
    <citation type="submission" date="2024-08" db="EMBL/GenBank/DDBJ databases">
        <title>Genome sequence of Streptomyces aureus CACIA-1.46HGO.</title>
        <authorList>
            <person name="Evangelista-Martinez Z."/>
        </authorList>
    </citation>
    <scope>NUCLEOTIDE SEQUENCE [LARGE SCALE GENOMIC DNA]</scope>
    <source>
        <strain evidence="2 3">CACIA-1.46HGO</strain>
    </source>
</reference>